<reference evidence="2 3" key="1">
    <citation type="submission" date="2019-04" db="EMBL/GenBank/DDBJ databases">
        <title>An improved genome assembly and genetic linkage map for asparagus bean, Vigna unguiculata ssp. sesquipedialis.</title>
        <authorList>
            <person name="Xia Q."/>
            <person name="Zhang R."/>
            <person name="Dong Y."/>
        </authorList>
    </citation>
    <scope>NUCLEOTIDE SEQUENCE [LARGE SCALE GENOMIC DNA]</scope>
    <source>
        <tissue evidence="2">Leaf</tissue>
    </source>
</reference>
<feature type="region of interest" description="Disordered" evidence="1">
    <location>
        <begin position="273"/>
        <end position="294"/>
    </location>
</feature>
<keyword evidence="3" id="KW-1185">Reference proteome</keyword>
<sequence>MSSNSSYSSDRRGSSLYRKGTSIDEGSSIGTSSSSSNRGSSSLDHLTLVVPLTFSLGTLSTHSWRKEVTTRSQKGKAIVLQREVLENGTGKAKSGTYKFMAKKPLIEEPLQECSSINVAVVEQDFMDLIAGENSCKNLERTPTEFVEKEGKDEKRKLMRDKIFGLKKDTGDLEVAQVQMAIDRADKDTLAGLYKEQGCPSLEKVGGDRGFLGPRNSVCYDIDGQVVSVEEADGVVNRMKIAPLYGERPPSVDCSVESMGNAVEESQWNDSLSLSHGNAHTHGVWNPRRRNPHLR</sequence>
<evidence type="ECO:0000256" key="1">
    <source>
        <dbReference type="SAM" id="MobiDB-lite"/>
    </source>
</evidence>
<gene>
    <name evidence="2" type="ORF">DEO72_LG1g3002</name>
</gene>
<evidence type="ECO:0000313" key="2">
    <source>
        <dbReference type="EMBL" id="QCD79363.1"/>
    </source>
</evidence>
<evidence type="ECO:0000313" key="3">
    <source>
        <dbReference type="Proteomes" id="UP000501690"/>
    </source>
</evidence>
<dbReference type="EMBL" id="CP039345">
    <property type="protein sequence ID" value="QCD79363.1"/>
    <property type="molecule type" value="Genomic_DNA"/>
</dbReference>
<organism evidence="2 3">
    <name type="scientific">Vigna unguiculata</name>
    <name type="common">Cowpea</name>
    <dbReference type="NCBI Taxonomy" id="3917"/>
    <lineage>
        <taxon>Eukaryota</taxon>
        <taxon>Viridiplantae</taxon>
        <taxon>Streptophyta</taxon>
        <taxon>Embryophyta</taxon>
        <taxon>Tracheophyta</taxon>
        <taxon>Spermatophyta</taxon>
        <taxon>Magnoliopsida</taxon>
        <taxon>eudicotyledons</taxon>
        <taxon>Gunneridae</taxon>
        <taxon>Pentapetalae</taxon>
        <taxon>rosids</taxon>
        <taxon>fabids</taxon>
        <taxon>Fabales</taxon>
        <taxon>Fabaceae</taxon>
        <taxon>Papilionoideae</taxon>
        <taxon>50 kb inversion clade</taxon>
        <taxon>NPAAA clade</taxon>
        <taxon>indigoferoid/millettioid clade</taxon>
        <taxon>Phaseoleae</taxon>
        <taxon>Vigna</taxon>
    </lineage>
</organism>
<dbReference type="Proteomes" id="UP000501690">
    <property type="component" value="Linkage Group LG1"/>
</dbReference>
<accession>A0A4D6KS32</accession>
<protein>
    <submittedName>
        <fullName evidence="2">Uncharacterized protein</fullName>
    </submittedName>
</protein>
<feature type="region of interest" description="Disordered" evidence="1">
    <location>
        <begin position="1"/>
        <end position="42"/>
    </location>
</feature>
<feature type="compositionally biased region" description="Low complexity" evidence="1">
    <location>
        <begin position="23"/>
        <end position="42"/>
    </location>
</feature>
<dbReference type="AlphaFoldDB" id="A0A4D6KS32"/>
<proteinExistence type="predicted"/>
<name>A0A4D6KS32_VIGUN</name>